<sequence length="106" mass="12606">MSISRDDIRTFTSERETGFLRAASEERRIHEDISRKITVYWLFFRTLLYIRTYGRTKGRTKGRSDGRTVPLIFRYLNATCDGRTDGRTDRRTVRSLYALLQRHKKA</sequence>
<accession>A0A9D3YXG4</accession>
<organism evidence="1 2">
    <name type="scientific">Dreissena polymorpha</name>
    <name type="common">Zebra mussel</name>
    <name type="synonym">Mytilus polymorpha</name>
    <dbReference type="NCBI Taxonomy" id="45954"/>
    <lineage>
        <taxon>Eukaryota</taxon>
        <taxon>Metazoa</taxon>
        <taxon>Spiralia</taxon>
        <taxon>Lophotrochozoa</taxon>
        <taxon>Mollusca</taxon>
        <taxon>Bivalvia</taxon>
        <taxon>Autobranchia</taxon>
        <taxon>Heteroconchia</taxon>
        <taxon>Euheterodonta</taxon>
        <taxon>Imparidentia</taxon>
        <taxon>Neoheterodontei</taxon>
        <taxon>Myida</taxon>
        <taxon>Dreissenoidea</taxon>
        <taxon>Dreissenidae</taxon>
        <taxon>Dreissena</taxon>
    </lineage>
</organism>
<evidence type="ECO:0000313" key="2">
    <source>
        <dbReference type="Proteomes" id="UP000828390"/>
    </source>
</evidence>
<dbReference type="Proteomes" id="UP000828390">
    <property type="component" value="Unassembled WGS sequence"/>
</dbReference>
<proteinExistence type="predicted"/>
<comment type="caution">
    <text evidence="1">The sequence shown here is derived from an EMBL/GenBank/DDBJ whole genome shotgun (WGS) entry which is preliminary data.</text>
</comment>
<gene>
    <name evidence="1" type="ORF">DPMN_068609</name>
</gene>
<reference evidence="1" key="2">
    <citation type="submission" date="2020-11" db="EMBL/GenBank/DDBJ databases">
        <authorList>
            <person name="McCartney M.A."/>
            <person name="Auch B."/>
            <person name="Kono T."/>
            <person name="Mallez S."/>
            <person name="Becker A."/>
            <person name="Gohl D.M."/>
            <person name="Silverstein K.A.T."/>
            <person name="Koren S."/>
            <person name="Bechman K.B."/>
            <person name="Herman A."/>
            <person name="Abrahante J.E."/>
            <person name="Garbe J."/>
        </authorList>
    </citation>
    <scope>NUCLEOTIDE SEQUENCE</scope>
    <source>
        <strain evidence="1">Duluth1</strain>
        <tissue evidence="1">Whole animal</tissue>
    </source>
</reference>
<protein>
    <submittedName>
        <fullName evidence="1">Uncharacterized protein</fullName>
    </submittedName>
</protein>
<dbReference type="AlphaFoldDB" id="A0A9D3YXG4"/>
<name>A0A9D3YXG4_DREPO</name>
<evidence type="ECO:0000313" key="1">
    <source>
        <dbReference type="EMBL" id="KAH3709148.1"/>
    </source>
</evidence>
<dbReference type="EMBL" id="JAIWYP010000014">
    <property type="protein sequence ID" value="KAH3709148.1"/>
    <property type="molecule type" value="Genomic_DNA"/>
</dbReference>
<reference evidence="1" key="1">
    <citation type="journal article" date="2019" name="bioRxiv">
        <title>The Genome of the Zebra Mussel, Dreissena polymorpha: A Resource for Invasive Species Research.</title>
        <authorList>
            <person name="McCartney M.A."/>
            <person name="Auch B."/>
            <person name="Kono T."/>
            <person name="Mallez S."/>
            <person name="Zhang Y."/>
            <person name="Obille A."/>
            <person name="Becker A."/>
            <person name="Abrahante J.E."/>
            <person name="Garbe J."/>
            <person name="Badalamenti J.P."/>
            <person name="Herman A."/>
            <person name="Mangelson H."/>
            <person name="Liachko I."/>
            <person name="Sullivan S."/>
            <person name="Sone E.D."/>
            <person name="Koren S."/>
            <person name="Silverstein K.A.T."/>
            <person name="Beckman K.B."/>
            <person name="Gohl D.M."/>
        </authorList>
    </citation>
    <scope>NUCLEOTIDE SEQUENCE</scope>
    <source>
        <strain evidence="1">Duluth1</strain>
        <tissue evidence="1">Whole animal</tissue>
    </source>
</reference>
<keyword evidence="2" id="KW-1185">Reference proteome</keyword>